<gene>
    <name evidence="5" type="ORF">Anas_01643</name>
</gene>
<reference evidence="5 6" key="1">
    <citation type="journal article" date="2019" name="PLoS Biol.">
        <title>Sex chromosomes control vertical transmission of feminizing Wolbachia symbionts in an isopod.</title>
        <authorList>
            <person name="Becking T."/>
            <person name="Chebbi M.A."/>
            <person name="Giraud I."/>
            <person name="Moumen B."/>
            <person name="Laverre T."/>
            <person name="Caubet Y."/>
            <person name="Peccoud J."/>
            <person name="Gilbert C."/>
            <person name="Cordaux R."/>
        </authorList>
    </citation>
    <scope>NUCLEOTIDE SEQUENCE [LARGE SCALE GENOMIC DNA]</scope>
    <source>
        <strain evidence="5">ANa2</strain>
        <tissue evidence="5">Whole body excluding digestive tract and cuticle</tissue>
    </source>
</reference>
<name>A0A5N5TG69_9CRUS</name>
<dbReference type="Pfam" id="PF00201">
    <property type="entry name" value="UDPGT"/>
    <property type="match status" value="1"/>
</dbReference>
<dbReference type="EMBL" id="SEYY01001199">
    <property type="protein sequence ID" value="KAB7505542.1"/>
    <property type="molecule type" value="Genomic_DNA"/>
</dbReference>
<evidence type="ECO:0000256" key="1">
    <source>
        <dbReference type="ARBA" id="ARBA00009995"/>
    </source>
</evidence>
<organism evidence="5 6">
    <name type="scientific">Armadillidium nasatum</name>
    <dbReference type="NCBI Taxonomy" id="96803"/>
    <lineage>
        <taxon>Eukaryota</taxon>
        <taxon>Metazoa</taxon>
        <taxon>Ecdysozoa</taxon>
        <taxon>Arthropoda</taxon>
        <taxon>Crustacea</taxon>
        <taxon>Multicrustacea</taxon>
        <taxon>Malacostraca</taxon>
        <taxon>Eumalacostraca</taxon>
        <taxon>Peracarida</taxon>
        <taxon>Isopoda</taxon>
        <taxon>Oniscidea</taxon>
        <taxon>Crinocheta</taxon>
        <taxon>Armadillidiidae</taxon>
        <taxon>Armadillidium</taxon>
    </lineage>
</organism>
<evidence type="ECO:0000313" key="5">
    <source>
        <dbReference type="EMBL" id="KAB7505542.1"/>
    </source>
</evidence>
<evidence type="ECO:0000313" key="6">
    <source>
        <dbReference type="Proteomes" id="UP000326759"/>
    </source>
</evidence>
<dbReference type="GO" id="GO:0008194">
    <property type="term" value="F:UDP-glycosyltransferase activity"/>
    <property type="evidence" value="ECO:0007669"/>
    <property type="project" value="InterPro"/>
</dbReference>
<keyword evidence="4" id="KW-0472">Membrane</keyword>
<dbReference type="PANTHER" id="PTHR48043">
    <property type="entry name" value="EG:EG0003.4 PROTEIN-RELATED"/>
    <property type="match status" value="1"/>
</dbReference>
<protein>
    <submittedName>
        <fullName evidence="5">Uncharacterized protein</fullName>
    </submittedName>
</protein>
<keyword evidence="3" id="KW-0808">Transferase</keyword>
<dbReference type="PANTHER" id="PTHR48043:SF27">
    <property type="entry name" value="UDP-GLUCURONOSYLTRANSFERASE"/>
    <property type="match status" value="1"/>
</dbReference>
<dbReference type="Gene3D" id="3.40.50.2000">
    <property type="entry name" value="Glycogen Phosphorylase B"/>
    <property type="match status" value="2"/>
</dbReference>
<dbReference type="CDD" id="cd03784">
    <property type="entry name" value="GT1_Gtf-like"/>
    <property type="match status" value="1"/>
</dbReference>
<evidence type="ECO:0000256" key="3">
    <source>
        <dbReference type="ARBA" id="ARBA00022679"/>
    </source>
</evidence>
<dbReference type="SUPFAM" id="SSF53756">
    <property type="entry name" value="UDP-Glycosyltransferase/glycogen phosphorylase"/>
    <property type="match status" value="1"/>
</dbReference>
<keyword evidence="4" id="KW-1133">Transmembrane helix</keyword>
<sequence length="397" mass="45700">MLVSITIGKHQNFSTFEQFIDFNKLYTSMKLINIIILIIISVLYLPCLNGGRVLFVTPMGTKSHKFFIMGIAEALAKKGHQVTVISPFEPTQPIENIREVLIHNYSVDTYLEKAFEEKAIVIMKFFIVAVDACIDGLKQQQIQALKEEKFDAVIVNIFFSQCYLSLVHHFKVPLIFVSPQGIVGPSHQMVGNIDFPAISGNAMSEPSIPITFRRRLKSTAINYIYTLLNNFYLEPQMYSKCVKNGLCPEDMLPFHEISKNRTYSRQSTKTINAKRYLRRRGSHKTTEKELEEWIEGSGEEGFIFFSIGSAMNPDFLPEEYRKILVKVFGSLKQRVLWKWNKETMPDLQSNVKLQKWLPQTDLLGHPKIKLFITHGGLLKYFGVFLSWSSYNRDANLF</sequence>
<keyword evidence="4" id="KW-0812">Transmembrane</keyword>
<evidence type="ECO:0000256" key="4">
    <source>
        <dbReference type="SAM" id="Phobius"/>
    </source>
</evidence>
<accession>A0A5N5TG69</accession>
<dbReference type="Proteomes" id="UP000326759">
    <property type="component" value="Unassembled WGS sequence"/>
</dbReference>
<proteinExistence type="inferred from homology"/>
<feature type="transmembrane region" description="Helical" evidence="4">
    <location>
        <begin position="31"/>
        <end position="55"/>
    </location>
</feature>
<keyword evidence="2" id="KW-0328">Glycosyltransferase</keyword>
<comment type="similarity">
    <text evidence="1">Belongs to the UDP-glycosyltransferase family.</text>
</comment>
<keyword evidence="6" id="KW-1185">Reference proteome</keyword>
<dbReference type="OrthoDB" id="5835829at2759"/>
<comment type="caution">
    <text evidence="5">The sequence shown here is derived from an EMBL/GenBank/DDBJ whole genome shotgun (WGS) entry which is preliminary data.</text>
</comment>
<evidence type="ECO:0000256" key="2">
    <source>
        <dbReference type="ARBA" id="ARBA00022676"/>
    </source>
</evidence>
<dbReference type="InterPro" id="IPR050271">
    <property type="entry name" value="UDP-glycosyltransferase"/>
</dbReference>
<dbReference type="InterPro" id="IPR002213">
    <property type="entry name" value="UDP_glucos_trans"/>
</dbReference>
<dbReference type="AlphaFoldDB" id="A0A5N5TG69"/>